<feature type="region of interest" description="Disordered" evidence="1">
    <location>
        <begin position="35"/>
        <end position="63"/>
    </location>
</feature>
<comment type="caution">
    <text evidence="2">The sequence shown here is derived from an EMBL/GenBank/DDBJ whole genome shotgun (WGS) entry which is preliminary data.</text>
</comment>
<reference evidence="2" key="1">
    <citation type="journal article" date="2019" name="Sci. Rep.">
        <title>Draft genome of Tanacetum cinerariifolium, the natural source of mosquito coil.</title>
        <authorList>
            <person name="Yamashiro T."/>
            <person name="Shiraishi A."/>
            <person name="Satake H."/>
            <person name="Nakayama K."/>
        </authorList>
    </citation>
    <scope>NUCLEOTIDE SEQUENCE</scope>
</reference>
<dbReference type="AlphaFoldDB" id="A0A6L2NV08"/>
<organism evidence="2">
    <name type="scientific">Tanacetum cinerariifolium</name>
    <name type="common">Dalmatian daisy</name>
    <name type="synonym">Chrysanthemum cinerariifolium</name>
    <dbReference type="NCBI Taxonomy" id="118510"/>
    <lineage>
        <taxon>Eukaryota</taxon>
        <taxon>Viridiplantae</taxon>
        <taxon>Streptophyta</taxon>
        <taxon>Embryophyta</taxon>
        <taxon>Tracheophyta</taxon>
        <taxon>Spermatophyta</taxon>
        <taxon>Magnoliopsida</taxon>
        <taxon>eudicotyledons</taxon>
        <taxon>Gunneridae</taxon>
        <taxon>Pentapetalae</taxon>
        <taxon>asterids</taxon>
        <taxon>campanulids</taxon>
        <taxon>Asterales</taxon>
        <taxon>Asteraceae</taxon>
        <taxon>Asteroideae</taxon>
        <taxon>Anthemideae</taxon>
        <taxon>Anthemidinae</taxon>
        <taxon>Tanacetum</taxon>
    </lineage>
</organism>
<accession>A0A6L2NV08</accession>
<evidence type="ECO:0000256" key="1">
    <source>
        <dbReference type="SAM" id="MobiDB-lite"/>
    </source>
</evidence>
<sequence>MNNAIEDKMKKSHNELLNMLKLFCEHILRQREQAANLSTHTSEPSRHFNSICHDDDDDDDDDEERTIPLQEIECKDSYDSNLDESTFLVTHLSDSNKDEYLTIGEDVELLLHRDPSTHILSIVSILEGFTDESPLEENDDLFDLESKENDWKKILYDAQIDDLMSEDKVFDPEIPENFFSLTYDCPDFEDSRARGFVHRPLELLSLACLYIWESDILDLIDLTFNLLA</sequence>
<protein>
    <submittedName>
        <fullName evidence="2">Uncharacterized protein</fullName>
    </submittedName>
</protein>
<evidence type="ECO:0000313" key="2">
    <source>
        <dbReference type="EMBL" id="GEU89946.1"/>
    </source>
</evidence>
<gene>
    <name evidence="2" type="ORF">Tci_061924</name>
</gene>
<feature type="compositionally biased region" description="Acidic residues" evidence="1">
    <location>
        <begin position="54"/>
        <end position="63"/>
    </location>
</feature>
<proteinExistence type="predicted"/>
<name>A0A6L2NV08_TANCI</name>
<dbReference type="EMBL" id="BKCJ010010074">
    <property type="protein sequence ID" value="GEU89946.1"/>
    <property type="molecule type" value="Genomic_DNA"/>
</dbReference>